<proteinExistence type="predicted"/>
<feature type="region of interest" description="Disordered" evidence="1">
    <location>
        <begin position="1"/>
        <end position="105"/>
    </location>
</feature>
<feature type="compositionally biased region" description="Basic and acidic residues" evidence="1">
    <location>
        <begin position="78"/>
        <end position="95"/>
    </location>
</feature>
<dbReference type="EMBL" id="NBNE01001593">
    <property type="protein sequence ID" value="OWZ13389.1"/>
    <property type="molecule type" value="Genomic_DNA"/>
</dbReference>
<keyword evidence="3" id="KW-1185">Reference proteome</keyword>
<evidence type="ECO:0008006" key="4">
    <source>
        <dbReference type="Google" id="ProtNLM"/>
    </source>
</evidence>
<feature type="compositionally biased region" description="Basic and acidic residues" evidence="1">
    <location>
        <begin position="196"/>
        <end position="209"/>
    </location>
</feature>
<dbReference type="OrthoDB" id="8963689at2759"/>
<dbReference type="AlphaFoldDB" id="A0A225W8A3"/>
<evidence type="ECO:0000313" key="2">
    <source>
        <dbReference type="EMBL" id="OWZ13389.1"/>
    </source>
</evidence>
<evidence type="ECO:0000313" key="3">
    <source>
        <dbReference type="Proteomes" id="UP000198211"/>
    </source>
</evidence>
<feature type="compositionally biased region" description="Polar residues" evidence="1">
    <location>
        <begin position="11"/>
        <end position="47"/>
    </location>
</feature>
<feature type="compositionally biased region" description="Low complexity" evidence="1">
    <location>
        <begin position="154"/>
        <end position="165"/>
    </location>
</feature>
<comment type="caution">
    <text evidence="2">The sequence shown here is derived from an EMBL/GenBank/DDBJ whole genome shotgun (WGS) entry which is preliminary data.</text>
</comment>
<protein>
    <recommendedName>
        <fullName evidence="4">Retrotransposon gag domain-containing protein</fullName>
    </recommendedName>
</protein>
<feature type="region of interest" description="Disordered" evidence="1">
    <location>
        <begin position="138"/>
        <end position="228"/>
    </location>
</feature>
<reference evidence="3" key="1">
    <citation type="submission" date="2017-03" db="EMBL/GenBank/DDBJ databases">
        <title>Phytopthora megakarya and P. palmivora, two closely related causual agents of cacao black pod achieved similar genome size and gene model numbers by different mechanisms.</title>
        <authorList>
            <person name="Ali S."/>
            <person name="Shao J."/>
            <person name="Larry D.J."/>
            <person name="Kronmiller B."/>
            <person name="Shen D."/>
            <person name="Strem M.D."/>
            <person name="Melnick R.L."/>
            <person name="Guiltinan M.J."/>
            <person name="Tyler B.M."/>
            <person name="Meinhardt L.W."/>
            <person name="Bailey B.A."/>
        </authorList>
    </citation>
    <scope>NUCLEOTIDE SEQUENCE [LARGE SCALE GENOMIC DNA]</scope>
    <source>
        <strain evidence="3">zdho120</strain>
    </source>
</reference>
<gene>
    <name evidence="2" type="ORF">PHMEG_00013301</name>
</gene>
<name>A0A225W8A3_9STRA</name>
<sequence length="448" mass="49534">MARTKLVKKPTITTPSATAGTGLSLTQNLMVAVQTTEDPGTSDQTATVPAGGNGSSTRQDSCDEETNGNKSSDGNNSTDEHEDREADADKHEGGGTRDATTNADMVPTTTFAPFLQQLMTTLARMDARMEHLNAEAATLRAQQPVVPTTSGQMTQPPATTAPTHPVQSDTDRRVVHQSEDRDDDDGDGSSSSDSDSSNRSDDSNDDDSRPPVARQPATISVNRSSQRNRRRTIRDLDLLTFLPTPQTSVSTWIARVELALTGARISGRGEWADQELYYIMGPKLLEIAGRWWIQLDRNVLDRDRTWSTLKTLLTNPYGELPDKSMAAWRVGQRRMADFAATLRDLCGNNRVKERQFYRSIDQTTRALVRQYRPKIRTLEAAVEKSTEISDRIYNVAQEMEIIEIGLRNRTGNVCGPYEWYDGPVAMILDVESGALDDDGKLAFFTSLQ</sequence>
<evidence type="ECO:0000256" key="1">
    <source>
        <dbReference type="SAM" id="MobiDB-lite"/>
    </source>
</evidence>
<accession>A0A225W8A3</accession>
<organism evidence="2 3">
    <name type="scientific">Phytophthora megakarya</name>
    <dbReference type="NCBI Taxonomy" id="4795"/>
    <lineage>
        <taxon>Eukaryota</taxon>
        <taxon>Sar</taxon>
        <taxon>Stramenopiles</taxon>
        <taxon>Oomycota</taxon>
        <taxon>Peronosporomycetes</taxon>
        <taxon>Peronosporales</taxon>
        <taxon>Peronosporaceae</taxon>
        <taxon>Phytophthora</taxon>
    </lineage>
</organism>
<feature type="compositionally biased region" description="Basic and acidic residues" evidence="1">
    <location>
        <begin position="169"/>
        <end position="179"/>
    </location>
</feature>
<feature type="compositionally biased region" description="Polar residues" evidence="1">
    <location>
        <begin position="68"/>
        <end position="77"/>
    </location>
</feature>
<dbReference type="Proteomes" id="UP000198211">
    <property type="component" value="Unassembled WGS sequence"/>
</dbReference>